<keyword evidence="2" id="KW-1133">Transmembrane helix</keyword>
<feature type="region of interest" description="Disordered" evidence="1">
    <location>
        <begin position="519"/>
        <end position="547"/>
    </location>
</feature>
<reference evidence="3" key="1">
    <citation type="journal article" date="2020" name="Stud. Mycol.">
        <title>101 Dothideomycetes genomes: a test case for predicting lifestyles and emergence of pathogens.</title>
        <authorList>
            <person name="Haridas S."/>
            <person name="Albert R."/>
            <person name="Binder M."/>
            <person name="Bloem J."/>
            <person name="Labutti K."/>
            <person name="Salamov A."/>
            <person name="Andreopoulos B."/>
            <person name="Baker S."/>
            <person name="Barry K."/>
            <person name="Bills G."/>
            <person name="Bluhm B."/>
            <person name="Cannon C."/>
            <person name="Castanera R."/>
            <person name="Culley D."/>
            <person name="Daum C."/>
            <person name="Ezra D."/>
            <person name="Gonzalez J."/>
            <person name="Henrissat B."/>
            <person name="Kuo A."/>
            <person name="Liang C."/>
            <person name="Lipzen A."/>
            <person name="Lutzoni F."/>
            <person name="Magnuson J."/>
            <person name="Mondo S."/>
            <person name="Nolan M."/>
            <person name="Ohm R."/>
            <person name="Pangilinan J."/>
            <person name="Park H.-J."/>
            <person name="Ramirez L."/>
            <person name="Alfaro M."/>
            <person name="Sun H."/>
            <person name="Tritt A."/>
            <person name="Yoshinaga Y."/>
            <person name="Zwiers L.-H."/>
            <person name="Turgeon B."/>
            <person name="Goodwin S."/>
            <person name="Spatafora J."/>
            <person name="Crous P."/>
            <person name="Grigoriev I."/>
        </authorList>
    </citation>
    <scope>NUCLEOTIDE SEQUENCE</scope>
    <source>
        <strain evidence="3">CBS 260.36</strain>
    </source>
</reference>
<sequence length="681" mass="75659">MGTAGTLGPHPAADSHMQRLPPTFGFIPTQHLFAAVTVALLAVFQWPLRWMLSGAPLLTYALLIGAANGDRVLRSVPLWTLAALINLSYSVAATSWLLYWAYLTACYPAIFLVCLFQFSSVSGFTRRKLRTVLRGLQLTNDTIAFFDLPALEIDVDVEGLMCIRGMSFSFSSLTIIAYGVEVGIKLSDDMEIALVTDKVTIKLFRRIDVSDVYGNVKGGLYEMTFGKLAKKTRNEKGESLMVENTPLLEAAAATGDTRRRPGMMPRMQTLTEHMTAGKTIEDSSIRGGFESIRQISPDDDKASKEFRRLITWIEETSSITTSRNEAEEALKDKDDDPTRILDNTNNIRAAICSQLHDKPTIPHPAKKSIKVSTLQHLSPPHVRSFLHRFPLLLRCLLNPIAYFHPVYIESITAGGSGRFLQHILQEKVFPTDTETGIKNLKQRISAWLSDANFVFQVVDVIGMSSVPITTAYDIVNNLTFDDVMAYRTLPREVDLTQIVRLGGADARIAVPSFLLPHHEHLLPPPPTEETEGDLKEEVEQADGKPKTVQKERELVKKMKDEANISISAHVRLPACFDQSLLDFIAALVKATKIIEMEKDDPVEKETSGFRQLAKGFGADMRDSIRRVAIDAATNDRWIAKLVGKVTKNLETAMGDVGYSGDIPVPLEIYRQKAESLSKLMA</sequence>
<feature type="transmembrane region" description="Helical" evidence="2">
    <location>
        <begin position="24"/>
        <end position="44"/>
    </location>
</feature>
<comment type="caution">
    <text evidence="3">The sequence shown here is derived from an EMBL/GenBank/DDBJ whole genome shotgun (WGS) entry which is preliminary data.</text>
</comment>
<evidence type="ECO:0000256" key="2">
    <source>
        <dbReference type="SAM" id="Phobius"/>
    </source>
</evidence>
<protein>
    <submittedName>
        <fullName evidence="3">Uncharacterized protein</fullName>
    </submittedName>
</protein>
<evidence type="ECO:0000313" key="3">
    <source>
        <dbReference type="EMBL" id="KAF2157458.1"/>
    </source>
</evidence>
<dbReference type="OrthoDB" id="5372451at2759"/>
<organism evidence="3 4">
    <name type="scientific">Myriangium duriaei CBS 260.36</name>
    <dbReference type="NCBI Taxonomy" id="1168546"/>
    <lineage>
        <taxon>Eukaryota</taxon>
        <taxon>Fungi</taxon>
        <taxon>Dikarya</taxon>
        <taxon>Ascomycota</taxon>
        <taxon>Pezizomycotina</taxon>
        <taxon>Dothideomycetes</taxon>
        <taxon>Dothideomycetidae</taxon>
        <taxon>Myriangiales</taxon>
        <taxon>Myriangiaceae</taxon>
        <taxon>Myriangium</taxon>
    </lineage>
</organism>
<dbReference type="Proteomes" id="UP000799439">
    <property type="component" value="Unassembled WGS sequence"/>
</dbReference>
<feature type="transmembrane region" description="Helical" evidence="2">
    <location>
        <begin position="99"/>
        <end position="118"/>
    </location>
</feature>
<dbReference type="EMBL" id="ML996081">
    <property type="protein sequence ID" value="KAF2157458.1"/>
    <property type="molecule type" value="Genomic_DNA"/>
</dbReference>
<accession>A0A9P4JEC5</accession>
<keyword evidence="2" id="KW-0812">Transmembrane</keyword>
<feature type="transmembrane region" description="Helical" evidence="2">
    <location>
        <begin position="76"/>
        <end position="93"/>
    </location>
</feature>
<evidence type="ECO:0000313" key="4">
    <source>
        <dbReference type="Proteomes" id="UP000799439"/>
    </source>
</evidence>
<feature type="transmembrane region" description="Helical" evidence="2">
    <location>
        <begin position="50"/>
        <end position="69"/>
    </location>
</feature>
<proteinExistence type="predicted"/>
<name>A0A9P4JEC5_9PEZI</name>
<gene>
    <name evidence="3" type="ORF">K461DRAFT_235699</name>
</gene>
<evidence type="ECO:0000256" key="1">
    <source>
        <dbReference type="SAM" id="MobiDB-lite"/>
    </source>
</evidence>
<dbReference type="AlphaFoldDB" id="A0A9P4JEC5"/>
<keyword evidence="4" id="KW-1185">Reference proteome</keyword>
<keyword evidence="2" id="KW-0472">Membrane</keyword>
<feature type="compositionally biased region" description="Basic and acidic residues" evidence="1">
    <location>
        <begin position="532"/>
        <end position="547"/>
    </location>
</feature>